<evidence type="ECO:0000313" key="6">
    <source>
        <dbReference type="Proteomes" id="UP000678499"/>
    </source>
</evidence>
<dbReference type="InterPro" id="IPR022683">
    <property type="entry name" value="Calpain_III"/>
</dbReference>
<reference evidence="5" key="1">
    <citation type="submission" date="2020-11" db="EMBL/GenBank/DDBJ databases">
        <authorList>
            <person name="Tran Van P."/>
        </authorList>
    </citation>
    <scope>NUCLEOTIDE SEQUENCE</scope>
</reference>
<dbReference type="InterPro" id="IPR011992">
    <property type="entry name" value="EF-hand-dom_pair"/>
</dbReference>
<dbReference type="OrthoDB" id="424753at2759"/>
<dbReference type="SUPFAM" id="SSF49758">
    <property type="entry name" value="Calpain large subunit, middle domain (domain III)"/>
    <property type="match status" value="1"/>
</dbReference>
<dbReference type="Proteomes" id="UP000678499">
    <property type="component" value="Unassembled WGS sequence"/>
</dbReference>
<dbReference type="Gene3D" id="2.60.120.380">
    <property type="match status" value="1"/>
</dbReference>
<dbReference type="InterPro" id="IPR022682">
    <property type="entry name" value="Calpain_domain_III"/>
</dbReference>
<dbReference type="Gene3D" id="1.10.238.10">
    <property type="entry name" value="EF-hand"/>
    <property type="match status" value="1"/>
</dbReference>
<dbReference type="SUPFAM" id="SSF47473">
    <property type="entry name" value="EF-hand"/>
    <property type="match status" value="1"/>
</dbReference>
<dbReference type="GO" id="GO:0005509">
    <property type="term" value="F:calcium ion binding"/>
    <property type="evidence" value="ECO:0007669"/>
    <property type="project" value="InterPro"/>
</dbReference>
<dbReference type="PRINTS" id="PR00704">
    <property type="entry name" value="CALPAIN"/>
</dbReference>
<dbReference type="EMBL" id="CAJPEX010004408">
    <property type="protein sequence ID" value="CAG0922996.1"/>
    <property type="molecule type" value="Genomic_DNA"/>
</dbReference>
<dbReference type="EMBL" id="OA886445">
    <property type="protein sequence ID" value="CAD7282844.1"/>
    <property type="molecule type" value="Genomic_DNA"/>
</dbReference>
<dbReference type="PROSITE" id="PS50222">
    <property type="entry name" value="EF_HAND_2"/>
    <property type="match status" value="1"/>
</dbReference>
<dbReference type="Pfam" id="PF00648">
    <property type="entry name" value="Peptidase_C2"/>
    <property type="match status" value="1"/>
</dbReference>
<feature type="domain" description="Calpain catalytic" evidence="3">
    <location>
        <begin position="6"/>
        <end position="203"/>
    </location>
</feature>
<dbReference type="InterPro" id="IPR002048">
    <property type="entry name" value="EF_hand_dom"/>
</dbReference>
<proteinExistence type="inferred from homology"/>
<dbReference type="PROSITE" id="PS50203">
    <property type="entry name" value="CALPAIN_CAT"/>
    <property type="match status" value="1"/>
</dbReference>
<dbReference type="Pfam" id="PF01067">
    <property type="entry name" value="Calpain_III"/>
    <property type="match status" value="1"/>
</dbReference>
<dbReference type="InterPro" id="IPR001300">
    <property type="entry name" value="Peptidase_C2_calpain_cat"/>
</dbReference>
<dbReference type="GO" id="GO:0004198">
    <property type="term" value="F:calcium-dependent cysteine-type endopeptidase activity"/>
    <property type="evidence" value="ECO:0007669"/>
    <property type="project" value="InterPro"/>
</dbReference>
<dbReference type="AlphaFoldDB" id="A0A7R9BYL5"/>
<dbReference type="Gene3D" id="3.90.70.10">
    <property type="entry name" value="Cysteine proteinases"/>
    <property type="match status" value="1"/>
</dbReference>
<protein>
    <submittedName>
        <fullName evidence="5">Uncharacterized protein</fullName>
    </submittedName>
</protein>
<sequence length="554" mass="62079">MKKTVEVLRKLHGSYEALKYGTALDGLADLTGGAAENLKLSQVGSLMNVSKIGINAGAVVPATAQLVAHLLGMTSVVTAVVEQDPNVAKGHQETLPNGIIVGVNYRVCTVQKVEKYDGDFVQLVLLALPSVPEDTGQTQHMNNNLDYDILYDGLWSRGSTTWNDVPTEEQERIGLGALAPEEFWMSLPDFVKTFTHLEMVHLDHETSKDEETLNGCRAWQMRSHHAVWQKGVTAGGCRNNTETFHLNPQMLLGVAERQEVVVSVSQHAILEPKVVGFSLYRLTNSNQTDDSVPHQKYVACTRDYFRRHKSFFNSEYTNSRQVSARVVLEAGHYVILPTTFEPGEEASFTLRVYSAKLFKLRVLDTPSALVKPIIVKAPAMMNGGTFSQYEAVFLQLADEHMTVNAFELQELLDACLPNDYVKSCASLDVCRQVVIALDRDGRGRLKFADFKDFLVSLKSWQGAFRAHTKEKMGILRAERLKDALQHVGYQLSREILSVIAMRYTRKDGTLRFGDFVSAVLKLSMAFGLFERRQLTQPNTLNIRQDEWLKMVLMC</sequence>
<accession>A0A7R9BYL5</accession>
<organism evidence="5">
    <name type="scientific">Notodromas monacha</name>
    <dbReference type="NCBI Taxonomy" id="399045"/>
    <lineage>
        <taxon>Eukaryota</taxon>
        <taxon>Metazoa</taxon>
        <taxon>Ecdysozoa</taxon>
        <taxon>Arthropoda</taxon>
        <taxon>Crustacea</taxon>
        <taxon>Oligostraca</taxon>
        <taxon>Ostracoda</taxon>
        <taxon>Podocopa</taxon>
        <taxon>Podocopida</taxon>
        <taxon>Cypridocopina</taxon>
        <taxon>Cypridoidea</taxon>
        <taxon>Cyprididae</taxon>
        <taxon>Notodromas</taxon>
    </lineage>
</organism>
<dbReference type="GO" id="GO:0006508">
    <property type="term" value="P:proteolysis"/>
    <property type="evidence" value="ECO:0007669"/>
    <property type="project" value="InterPro"/>
</dbReference>
<dbReference type="SMART" id="SM00720">
    <property type="entry name" value="calpain_III"/>
    <property type="match status" value="1"/>
</dbReference>
<keyword evidence="6" id="KW-1185">Reference proteome</keyword>
<dbReference type="PANTHER" id="PTHR10183">
    <property type="entry name" value="CALPAIN"/>
    <property type="match status" value="1"/>
</dbReference>
<comment type="similarity">
    <text evidence="1">Belongs to the peptidase C2 family.</text>
</comment>
<evidence type="ECO:0000259" key="3">
    <source>
        <dbReference type="PROSITE" id="PS50203"/>
    </source>
</evidence>
<dbReference type="SUPFAM" id="SSF54001">
    <property type="entry name" value="Cysteine proteinases"/>
    <property type="match status" value="1"/>
</dbReference>
<dbReference type="InterPro" id="IPR038765">
    <property type="entry name" value="Papain-like_cys_pep_sf"/>
</dbReference>
<evidence type="ECO:0000313" key="5">
    <source>
        <dbReference type="EMBL" id="CAD7282844.1"/>
    </source>
</evidence>
<dbReference type="GO" id="GO:0005737">
    <property type="term" value="C:cytoplasm"/>
    <property type="evidence" value="ECO:0007669"/>
    <property type="project" value="TreeGrafter"/>
</dbReference>
<dbReference type="PANTHER" id="PTHR10183:SF394">
    <property type="entry name" value="CALPAIN-C"/>
    <property type="match status" value="1"/>
</dbReference>
<evidence type="ECO:0000256" key="2">
    <source>
        <dbReference type="PROSITE-ProRule" id="PRU00239"/>
    </source>
</evidence>
<dbReference type="InterPro" id="IPR022684">
    <property type="entry name" value="Calpain_cysteine_protease"/>
</dbReference>
<dbReference type="InterPro" id="IPR036213">
    <property type="entry name" value="Calpain_III_sf"/>
</dbReference>
<feature type="domain" description="EF-hand" evidence="4">
    <location>
        <begin position="425"/>
        <end position="460"/>
    </location>
</feature>
<gene>
    <name evidence="5" type="ORF">NMOB1V02_LOCUS10462</name>
</gene>
<evidence type="ECO:0000259" key="4">
    <source>
        <dbReference type="PROSITE" id="PS50222"/>
    </source>
</evidence>
<name>A0A7R9BYL5_9CRUS</name>
<evidence type="ECO:0000256" key="1">
    <source>
        <dbReference type="ARBA" id="ARBA00007623"/>
    </source>
</evidence>
<comment type="caution">
    <text evidence="2">Lacks conserved residue(s) required for the propagation of feature annotation.</text>
</comment>